<keyword evidence="2" id="KW-0238">DNA-binding</keyword>
<evidence type="ECO:0000256" key="1">
    <source>
        <dbReference type="SAM" id="Phobius"/>
    </source>
</evidence>
<gene>
    <name evidence="2" type="ORF">CORT_0B02850</name>
</gene>
<keyword evidence="2" id="KW-0371">Homeobox</keyword>
<keyword evidence="1" id="KW-1133">Transmembrane helix</keyword>
<dbReference type="GeneID" id="14538764"/>
<protein>
    <submittedName>
        <fullName evidence="2">Grf10 homeodomain transcription factor</fullName>
    </submittedName>
</protein>
<dbReference type="RefSeq" id="XP_003867438.1">
    <property type="nucleotide sequence ID" value="XM_003867390.1"/>
</dbReference>
<dbReference type="GO" id="GO:0003677">
    <property type="term" value="F:DNA binding"/>
    <property type="evidence" value="ECO:0007669"/>
    <property type="project" value="UniProtKB-KW"/>
</dbReference>
<evidence type="ECO:0000313" key="2">
    <source>
        <dbReference type="EMBL" id="CCG22000.1"/>
    </source>
</evidence>
<evidence type="ECO:0000313" key="3">
    <source>
        <dbReference type="Proteomes" id="UP000005018"/>
    </source>
</evidence>
<keyword evidence="1" id="KW-0472">Membrane</keyword>
<keyword evidence="3" id="KW-1185">Reference proteome</keyword>
<organism evidence="2 3">
    <name type="scientific">Candida orthopsilosis (strain 90-125)</name>
    <name type="common">Yeast</name>
    <dbReference type="NCBI Taxonomy" id="1136231"/>
    <lineage>
        <taxon>Eukaryota</taxon>
        <taxon>Fungi</taxon>
        <taxon>Dikarya</taxon>
        <taxon>Ascomycota</taxon>
        <taxon>Saccharomycotina</taxon>
        <taxon>Pichiomycetes</taxon>
        <taxon>Debaryomycetaceae</taxon>
        <taxon>Candida/Lodderomyces clade</taxon>
        <taxon>Candida</taxon>
    </lineage>
</organism>
<keyword evidence="1" id="KW-0812">Transmembrane</keyword>
<dbReference type="EMBL" id="HE681720">
    <property type="protein sequence ID" value="CCG22000.1"/>
    <property type="molecule type" value="Genomic_DNA"/>
</dbReference>
<name>H8X0W1_CANO9</name>
<dbReference type="Proteomes" id="UP000005018">
    <property type="component" value="Chromosome 2"/>
</dbReference>
<accession>H8X0W1</accession>
<feature type="transmembrane region" description="Helical" evidence="1">
    <location>
        <begin position="127"/>
        <end position="151"/>
    </location>
</feature>
<dbReference type="AlphaFoldDB" id="H8X0W1"/>
<sequence length="161" mass="18997">MEKCYLNIPAYCFIILYYETTTSFHPILYCVKCRLTHYNFVPTKLSFFFSGSVVSDFSQQKKTISYVASKQLQKKKELRQYKKKMTNQNHFCESTKVSKTAFRGIPNNSCQLPSCCKYTCVYYGKRYCRVIIVGVCVVSYFLVYWFVFLYFSKSIFFLACS</sequence>
<reference evidence="2 3" key="1">
    <citation type="journal article" date="2012" name="PLoS ONE">
        <title>Sequence and analysis of the genome of the pathogenic yeast Candida orthopsilosis.</title>
        <authorList>
            <person name="Riccombeni A."/>
            <person name="Vidanes G."/>
            <person name="Proux-Wera E."/>
            <person name="Wolfe K.H."/>
            <person name="Butler G."/>
        </authorList>
    </citation>
    <scope>NUCLEOTIDE SEQUENCE [LARGE SCALE GENOMIC DNA]</scope>
    <source>
        <strain evidence="2 3">Co 90-125</strain>
    </source>
</reference>
<dbReference type="KEGG" id="cot:CORT_0B02850"/>
<dbReference type="HOGENOM" id="CLU_1643465_0_0_1"/>
<proteinExistence type="predicted"/>